<name>A0A8S2V5V9_9BILA</name>
<feature type="non-terminal residue" evidence="1">
    <location>
        <position position="24"/>
    </location>
</feature>
<protein>
    <submittedName>
        <fullName evidence="1">Uncharacterized protein</fullName>
    </submittedName>
</protein>
<organism evidence="1 2">
    <name type="scientific">Rotaria magnacalcarata</name>
    <dbReference type="NCBI Taxonomy" id="392030"/>
    <lineage>
        <taxon>Eukaryota</taxon>
        <taxon>Metazoa</taxon>
        <taxon>Spiralia</taxon>
        <taxon>Gnathifera</taxon>
        <taxon>Rotifera</taxon>
        <taxon>Eurotatoria</taxon>
        <taxon>Bdelloidea</taxon>
        <taxon>Philodinida</taxon>
        <taxon>Philodinidae</taxon>
        <taxon>Rotaria</taxon>
    </lineage>
</organism>
<dbReference type="Proteomes" id="UP000681720">
    <property type="component" value="Unassembled WGS sequence"/>
</dbReference>
<dbReference type="AlphaFoldDB" id="A0A8S2V5V9"/>
<proteinExistence type="predicted"/>
<reference evidence="1" key="1">
    <citation type="submission" date="2021-02" db="EMBL/GenBank/DDBJ databases">
        <authorList>
            <person name="Nowell W R."/>
        </authorList>
    </citation>
    <scope>NUCLEOTIDE SEQUENCE</scope>
</reference>
<accession>A0A8S2V5V9</accession>
<dbReference type="EMBL" id="CAJOBJ010051421">
    <property type="protein sequence ID" value="CAF4375800.1"/>
    <property type="molecule type" value="Genomic_DNA"/>
</dbReference>
<sequence length="24" mass="2528">MQLCGGGYTDGQAAFTFGTQFKKA</sequence>
<comment type="caution">
    <text evidence="1">The sequence shown here is derived from an EMBL/GenBank/DDBJ whole genome shotgun (WGS) entry which is preliminary data.</text>
</comment>
<gene>
    <name evidence="1" type="ORF">GIL414_LOCUS29057</name>
</gene>
<evidence type="ECO:0000313" key="1">
    <source>
        <dbReference type="EMBL" id="CAF4375800.1"/>
    </source>
</evidence>
<evidence type="ECO:0000313" key="2">
    <source>
        <dbReference type="Proteomes" id="UP000681720"/>
    </source>
</evidence>